<keyword evidence="9" id="KW-1185">Reference proteome</keyword>
<keyword evidence="6" id="KW-0106">Calcium</keyword>
<keyword evidence="5 8" id="KW-0378">Hydrolase</keyword>
<dbReference type="SUPFAM" id="SSF53474">
    <property type="entry name" value="alpha/beta-Hydrolases"/>
    <property type="match status" value="1"/>
</dbReference>
<dbReference type="Proteomes" id="UP000477680">
    <property type="component" value="Chromosome"/>
</dbReference>
<sequence length="541" mass="58011">MKISANNARLVLLHAVILLAVRVEAREVAVTPVRSCESLTSLSLLNKTVDSATLVSTTVSAPEYCNVQLTVDSPAQASFRVAVFLPTETWNGRFVGTGGAGFSAGGLDTPCSWGVGGGYTPCAINAGYATASTDGGTQGASFPLNPDNTLNLPVIDAWSHLALHETAVAAKELMSLFYGTGPSYSYFYGGSGGGRQALMLAQRSPNDYDGIAAFWPALDLARLLPGVLWPQVVMNVEGHFIPQSTFNAVNDKVINECDELDGVQDDIISNWQECEFDAHTLVGDLLTAEEAEIINKIWQGPRTVDGEFLWFGPPHGTPLDRLATTVTSSDGATHPAPRSDSLVWIAQWVLQDPTFDWRTITYESFTQIFEQSVAMWDARVGAGDPDLSAFREVGGKLIMTHGTFDNGIPMEGTVGYYNNIATSLGGMNKAHQVARLFLSPGGGHDRIILGHPHPGLMPTGYVGATPSPGSVLEALVKWVENHQPPRKLLGFAQGQGAVPGMTRPLCMYPLVARYKGRGDTADSKNFICHKSFGPPGKPFDK</sequence>
<dbReference type="KEGG" id="kim:G3T16_17370"/>
<dbReference type="Gene3D" id="3.40.50.1820">
    <property type="entry name" value="alpha/beta hydrolase"/>
    <property type="match status" value="1"/>
</dbReference>
<organism evidence="8 9">
    <name type="scientific">Kineobactrum salinum</name>
    <dbReference type="NCBI Taxonomy" id="2708301"/>
    <lineage>
        <taxon>Bacteria</taxon>
        <taxon>Pseudomonadati</taxon>
        <taxon>Pseudomonadota</taxon>
        <taxon>Gammaproteobacteria</taxon>
        <taxon>Cellvibrionales</taxon>
        <taxon>Halieaceae</taxon>
        <taxon>Kineobactrum</taxon>
    </lineage>
</organism>
<evidence type="ECO:0000256" key="5">
    <source>
        <dbReference type="ARBA" id="ARBA00022801"/>
    </source>
</evidence>
<proteinExistence type="inferred from homology"/>
<gene>
    <name evidence="8" type="ORF">G3T16_17370</name>
</gene>
<evidence type="ECO:0000256" key="7">
    <source>
        <dbReference type="ARBA" id="ARBA00023157"/>
    </source>
</evidence>
<evidence type="ECO:0000256" key="6">
    <source>
        <dbReference type="ARBA" id="ARBA00022837"/>
    </source>
</evidence>
<dbReference type="Pfam" id="PF07519">
    <property type="entry name" value="Tannase"/>
    <property type="match status" value="1"/>
</dbReference>
<dbReference type="RefSeq" id="WP_163496326.1">
    <property type="nucleotide sequence ID" value="NZ_CP048711.1"/>
</dbReference>
<name>A0A6C0U4G2_9GAMM</name>
<evidence type="ECO:0000256" key="2">
    <source>
        <dbReference type="ARBA" id="ARBA00022487"/>
    </source>
</evidence>
<dbReference type="AlphaFoldDB" id="A0A6C0U4G2"/>
<keyword evidence="3" id="KW-0479">Metal-binding</keyword>
<keyword evidence="4" id="KW-0732">Signal</keyword>
<dbReference type="InterPro" id="IPR029058">
    <property type="entry name" value="AB_hydrolase_fold"/>
</dbReference>
<reference evidence="8 9" key="1">
    <citation type="submission" date="2020-02" db="EMBL/GenBank/DDBJ databases">
        <title>Genome sequencing for Kineobactrum sp. M2.</title>
        <authorList>
            <person name="Park S.-J."/>
        </authorList>
    </citation>
    <scope>NUCLEOTIDE SEQUENCE [LARGE SCALE GENOMIC DNA]</scope>
    <source>
        <strain evidence="8 9">M2</strain>
    </source>
</reference>
<dbReference type="GO" id="GO:0052689">
    <property type="term" value="F:carboxylic ester hydrolase activity"/>
    <property type="evidence" value="ECO:0007669"/>
    <property type="project" value="UniProtKB-KW"/>
</dbReference>
<evidence type="ECO:0000256" key="3">
    <source>
        <dbReference type="ARBA" id="ARBA00022723"/>
    </source>
</evidence>
<dbReference type="EMBL" id="CP048711">
    <property type="protein sequence ID" value="QIB66896.1"/>
    <property type="molecule type" value="Genomic_DNA"/>
</dbReference>
<dbReference type="PANTHER" id="PTHR33938:SF8">
    <property type="entry name" value="CARBOXYLIC ESTER HYDROLASE"/>
    <property type="match status" value="1"/>
</dbReference>
<dbReference type="GO" id="GO:0046872">
    <property type="term" value="F:metal ion binding"/>
    <property type="evidence" value="ECO:0007669"/>
    <property type="project" value="UniProtKB-KW"/>
</dbReference>
<protein>
    <submittedName>
        <fullName evidence="8">Tannase/feruloyl esterase family alpha/beta hydrolase</fullName>
    </submittedName>
</protein>
<evidence type="ECO:0000313" key="9">
    <source>
        <dbReference type="Proteomes" id="UP000477680"/>
    </source>
</evidence>
<accession>A0A6C0U4G2</accession>
<keyword evidence="2" id="KW-0719">Serine esterase</keyword>
<evidence type="ECO:0000313" key="8">
    <source>
        <dbReference type="EMBL" id="QIB66896.1"/>
    </source>
</evidence>
<evidence type="ECO:0000256" key="1">
    <source>
        <dbReference type="ARBA" id="ARBA00006249"/>
    </source>
</evidence>
<evidence type="ECO:0000256" key="4">
    <source>
        <dbReference type="ARBA" id="ARBA00022729"/>
    </source>
</evidence>
<keyword evidence="7" id="KW-1015">Disulfide bond</keyword>
<comment type="similarity">
    <text evidence="1">Belongs to the tannase family.</text>
</comment>
<dbReference type="InterPro" id="IPR011118">
    <property type="entry name" value="Tannase/feruloyl_esterase"/>
</dbReference>
<dbReference type="PANTHER" id="PTHR33938">
    <property type="entry name" value="FERULOYL ESTERASE B-RELATED"/>
    <property type="match status" value="1"/>
</dbReference>